<comment type="caution">
    <text evidence="6">The sequence shown here is derived from an EMBL/GenBank/DDBJ whole genome shotgun (WGS) entry which is preliminary data.</text>
</comment>
<dbReference type="PANTHER" id="PTHR48006:SF92">
    <property type="entry name" value="LRR RECEPTOR-LIKE SERINE_THREONINE-PROTEIN KINASE GSO1"/>
    <property type="match status" value="1"/>
</dbReference>
<name>A0A9N8DG47_9STRA</name>
<evidence type="ECO:0000256" key="2">
    <source>
        <dbReference type="ARBA" id="ARBA00022737"/>
    </source>
</evidence>
<keyword evidence="5" id="KW-0812">Transmembrane</keyword>
<dbReference type="FunFam" id="3.80.10.10:FF:000041">
    <property type="entry name" value="LRR receptor-like serine/threonine-protein kinase ERECTA"/>
    <property type="match status" value="1"/>
</dbReference>
<sequence>MGSNSKDDQDSGDRGTTQDVPEDTASTRMPPTTGSIMWMRNSINWMLQQPEVVVPVAEQVMATMILTKMAAANHKADDDSAAPNSSNTKDTHLELSTTAESDRAALGLSDPPGAYAEAPGTEPTRRRQSSIVILPAQQPSSEDSSDEESAIEAVSDKDDSVQSGKPEPVRVGHPERQRNRNVSLPEANLVIKQSLSSSTLPRALSLDDQSKTHRNNERKETVPLFRSTYSLWWCGLAMVLVAAAIALLVIVTIVYFLGKKSPTTIILTRTNAPTFSPTKAPMLVADYLLPLFPQETVQAITKVPDSPQSQAFQWLLEDVSEFRYSMLTNRIKQRFVLATLYYSTSGNSTWDNNTHWLSHSVHECDWFTKPEFARKTIVSKIYDGYLEGFLEPIMPMPCNSDGIYQHLWLDENNMVGSLPEELYLLTSLQTLSIGWNKQFGGTISTQIGQLTKIQGLFLGRMDLTGTIPSEIGLLSQLQFVSMGNNRLHGSIPEEIWMLTALDTLMLHRNQHLGGTISTGIGSLSRLIWLVLDECSLTGPLPTELGEAFSLSHFMVGGNLLSSTIPTELCLLSELKVLALYENSLEGILPAEIGLLTSTTFLSLSSNQLSGPLPSELGLLSNSMNALDLQNNQLLSGTIPTELGLLTNLVEFELSNNQLSGQVPAELVVLTSLGLLTLATNSLSGSLPPQLSALEHSLYTLKLEGNPLLSGTIPQELCSINGAWISNTWKSGGGPEGLSFDCTSLLCGCGCPC</sequence>
<dbReference type="InterPro" id="IPR001611">
    <property type="entry name" value="Leu-rich_rpt"/>
</dbReference>
<dbReference type="SUPFAM" id="SSF52058">
    <property type="entry name" value="L domain-like"/>
    <property type="match status" value="1"/>
</dbReference>
<feature type="compositionally biased region" description="Polar residues" evidence="4">
    <location>
        <begin position="14"/>
        <end position="34"/>
    </location>
</feature>
<protein>
    <submittedName>
        <fullName evidence="6">Leucine Rich Repeat</fullName>
    </submittedName>
</protein>
<feature type="region of interest" description="Disordered" evidence="4">
    <location>
        <begin position="104"/>
        <end position="185"/>
    </location>
</feature>
<keyword evidence="7" id="KW-1185">Reference proteome</keyword>
<evidence type="ECO:0000256" key="5">
    <source>
        <dbReference type="SAM" id="Phobius"/>
    </source>
</evidence>
<evidence type="ECO:0000256" key="1">
    <source>
        <dbReference type="ARBA" id="ARBA00022614"/>
    </source>
</evidence>
<dbReference type="Proteomes" id="UP001153069">
    <property type="component" value="Unassembled WGS sequence"/>
</dbReference>
<proteinExistence type="predicted"/>
<keyword evidence="2" id="KW-0677">Repeat</keyword>
<feature type="transmembrane region" description="Helical" evidence="5">
    <location>
        <begin position="230"/>
        <end position="257"/>
    </location>
</feature>
<reference evidence="6" key="1">
    <citation type="submission" date="2020-06" db="EMBL/GenBank/DDBJ databases">
        <authorList>
            <consortium name="Plant Systems Biology data submission"/>
        </authorList>
    </citation>
    <scope>NUCLEOTIDE SEQUENCE</scope>
    <source>
        <strain evidence="6">D6</strain>
    </source>
</reference>
<gene>
    <name evidence="6" type="ORF">SEMRO_52_G030870.1</name>
</gene>
<organism evidence="6 7">
    <name type="scientific">Seminavis robusta</name>
    <dbReference type="NCBI Taxonomy" id="568900"/>
    <lineage>
        <taxon>Eukaryota</taxon>
        <taxon>Sar</taxon>
        <taxon>Stramenopiles</taxon>
        <taxon>Ochrophyta</taxon>
        <taxon>Bacillariophyta</taxon>
        <taxon>Bacillariophyceae</taxon>
        <taxon>Bacillariophycidae</taxon>
        <taxon>Naviculales</taxon>
        <taxon>Naviculaceae</taxon>
        <taxon>Seminavis</taxon>
    </lineage>
</organism>
<feature type="compositionally biased region" description="Basic and acidic residues" evidence="4">
    <location>
        <begin position="1"/>
        <end position="13"/>
    </location>
</feature>
<evidence type="ECO:0000313" key="7">
    <source>
        <dbReference type="Proteomes" id="UP001153069"/>
    </source>
</evidence>
<evidence type="ECO:0000313" key="6">
    <source>
        <dbReference type="EMBL" id="CAB9499024.1"/>
    </source>
</evidence>
<accession>A0A9N8DG47</accession>
<dbReference type="FunFam" id="3.80.10.10:FF:000095">
    <property type="entry name" value="LRR receptor-like serine/threonine-protein kinase GSO1"/>
    <property type="match status" value="1"/>
</dbReference>
<feature type="compositionally biased region" description="Basic and acidic residues" evidence="4">
    <location>
        <begin position="167"/>
        <end position="178"/>
    </location>
</feature>
<keyword evidence="1" id="KW-0433">Leucine-rich repeat</keyword>
<dbReference type="AlphaFoldDB" id="A0A9N8DG47"/>
<feature type="region of interest" description="Disordered" evidence="4">
    <location>
        <begin position="1"/>
        <end position="34"/>
    </location>
</feature>
<dbReference type="InterPro" id="IPR032675">
    <property type="entry name" value="LRR_dom_sf"/>
</dbReference>
<evidence type="ECO:0000256" key="4">
    <source>
        <dbReference type="SAM" id="MobiDB-lite"/>
    </source>
</evidence>
<dbReference type="PANTHER" id="PTHR48006">
    <property type="entry name" value="LEUCINE-RICH REPEAT-CONTAINING PROTEIN DDB_G0281931-RELATED"/>
    <property type="match status" value="1"/>
</dbReference>
<keyword evidence="3 5" id="KW-0472">Membrane</keyword>
<dbReference type="Pfam" id="PF00560">
    <property type="entry name" value="LRR_1"/>
    <property type="match status" value="2"/>
</dbReference>
<keyword evidence="5" id="KW-1133">Transmembrane helix</keyword>
<dbReference type="Gene3D" id="3.80.10.10">
    <property type="entry name" value="Ribonuclease Inhibitor"/>
    <property type="match status" value="1"/>
</dbReference>
<evidence type="ECO:0000256" key="3">
    <source>
        <dbReference type="ARBA" id="ARBA00023136"/>
    </source>
</evidence>
<dbReference type="EMBL" id="CAICTM010000051">
    <property type="protein sequence ID" value="CAB9499024.1"/>
    <property type="molecule type" value="Genomic_DNA"/>
</dbReference>
<dbReference type="OrthoDB" id="38453at2759"/>
<dbReference type="InterPro" id="IPR051824">
    <property type="entry name" value="LRR_Rcpt-Like_S/T_Kinase"/>
</dbReference>